<dbReference type="InParanoid" id="A0A1S0TXR5"/>
<reference evidence="1" key="1">
    <citation type="submission" date="2012-04" db="EMBL/GenBank/DDBJ databases">
        <title>The Genome Sequence of Loa loa.</title>
        <authorList>
            <consortium name="The Broad Institute Genome Sequencing Platform"/>
            <consortium name="Broad Institute Genome Sequencing Center for Infectious Disease"/>
            <person name="Nutman T.B."/>
            <person name="Fink D.L."/>
            <person name="Russ C."/>
            <person name="Young S."/>
            <person name="Zeng Q."/>
            <person name="Gargeya S."/>
            <person name="Alvarado L."/>
            <person name="Berlin A."/>
            <person name="Chapman S.B."/>
            <person name="Chen Z."/>
            <person name="Freedman E."/>
            <person name="Gellesch M."/>
            <person name="Goldberg J."/>
            <person name="Griggs A."/>
            <person name="Gujja S."/>
            <person name="Heilman E.R."/>
            <person name="Heiman D."/>
            <person name="Howarth C."/>
            <person name="Mehta T."/>
            <person name="Neiman D."/>
            <person name="Pearson M."/>
            <person name="Roberts A."/>
            <person name="Saif S."/>
            <person name="Shea T."/>
            <person name="Shenoy N."/>
            <person name="Sisk P."/>
            <person name="Stolte C."/>
            <person name="Sykes S."/>
            <person name="White J."/>
            <person name="Yandava C."/>
            <person name="Haas B."/>
            <person name="Henn M.R."/>
            <person name="Nusbaum C."/>
            <person name="Birren B."/>
        </authorList>
    </citation>
    <scope>NUCLEOTIDE SEQUENCE [LARGE SCALE GENOMIC DNA]</scope>
</reference>
<proteinExistence type="predicted"/>
<gene>
    <name evidence="1" type="ORF">LOAG_07304</name>
</gene>
<name>A0A1S0TXR5_LOALO</name>
<evidence type="ECO:0000313" key="1">
    <source>
        <dbReference type="EMBL" id="EFO21180.1"/>
    </source>
</evidence>
<protein>
    <submittedName>
        <fullName evidence="1">Uncharacterized protein</fullName>
    </submittedName>
</protein>
<dbReference type="RefSeq" id="XP_003142885.1">
    <property type="nucleotide sequence ID" value="XM_003142837.1"/>
</dbReference>
<dbReference type="AlphaFoldDB" id="A0A1S0TXR5"/>
<dbReference type="EMBL" id="JH712157">
    <property type="protein sequence ID" value="EFO21180.1"/>
    <property type="molecule type" value="Genomic_DNA"/>
</dbReference>
<accession>A0A1S0TXR5</accession>
<dbReference type="GeneID" id="9944727"/>
<feature type="non-terminal residue" evidence="1">
    <location>
        <position position="79"/>
    </location>
</feature>
<sequence>MIICYSDIKCATAEVTTNNLLLCISLYVYQKLTRIHTRTHVHRHTDTHIHTYKHTHIHIYIHTHKYICVYPAHIYMDVC</sequence>
<dbReference type="CTD" id="9944727"/>
<organism evidence="1">
    <name type="scientific">Loa loa</name>
    <name type="common">Eye worm</name>
    <name type="synonym">Filaria loa</name>
    <dbReference type="NCBI Taxonomy" id="7209"/>
    <lineage>
        <taxon>Eukaryota</taxon>
        <taxon>Metazoa</taxon>
        <taxon>Ecdysozoa</taxon>
        <taxon>Nematoda</taxon>
        <taxon>Chromadorea</taxon>
        <taxon>Rhabditida</taxon>
        <taxon>Spirurina</taxon>
        <taxon>Spiruromorpha</taxon>
        <taxon>Filarioidea</taxon>
        <taxon>Onchocercidae</taxon>
        <taxon>Loa</taxon>
    </lineage>
</organism>
<dbReference type="KEGG" id="loa:LOAG_07304"/>